<dbReference type="PANTHER" id="PTHR41771:SF1">
    <property type="entry name" value="MEMBRANE PROTEIN"/>
    <property type="match status" value="1"/>
</dbReference>
<dbReference type="Pfam" id="PF07907">
    <property type="entry name" value="YibE_F"/>
    <property type="match status" value="1"/>
</dbReference>
<name>A0A6N2V134_BLAHA</name>
<dbReference type="PIRSF" id="PIRSF031503">
    <property type="entry name" value="UCP031503_mp"/>
    <property type="match status" value="1"/>
</dbReference>
<evidence type="ECO:0000313" key="2">
    <source>
        <dbReference type="EMBL" id="VYT22071.1"/>
    </source>
</evidence>
<sequence length="262" mass="28340">MTGILVLILFLLMVAVGGERGAIAVLVLCGNILVLGGTIILLAKGYPVFPVVFLAAVIISYISLMKQNGKNVKTFAAFAAVTGIMLVLSILIYLLVWKAQGGGLNEIQSMQEDIMYFYESDIHISMLQIAVSVTILSALGAAIDTALSVTSAVYEVKQHRPELCQKELFASGMQVGKEIIGTTVNTLLFVYLGDSMLLFAYLKKGGYTIETIVNSRFLFQELSVMLFGAVACVLIVPFAAYCVAYTLSNKSGLKKSKFLHKN</sequence>
<accession>A0A6N2V134</accession>
<protein>
    <submittedName>
        <fullName evidence="2">YibE/F-like protein</fullName>
    </submittedName>
</protein>
<keyword evidence="1" id="KW-0812">Transmembrane</keyword>
<dbReference type="EMBL" id="CACRSY010000014">
    <property type="protein sequence ID" value="VYT22071.1"/>
    <property type="molecule type" value="Genomic_DNA"/>
</dbReference>
<evidence type="ECO:0000256" key="1">
    <source>
        <dbReference type="SAM" id="Phobius"/>
    </source>
</evidence>
<organism evidence="2">
    <name type="scientific">Blautia hansenii</name>
    <name type="common">Ruminococcus hansenii</name>
    <dbReference type="NCBI Taxonomy" id="1322"/>
    <lineage>
        <taxon>Bacteria</taxon>
        <taxon>Bacillati</taxon>
        <taxon>Bacillota</taxon>
        <taxon>Clostridia</taxon>
        <taxon>Lachnospirales</taxon>
        <taxon>Lachnospiraceae</taxon>
        <taxon>Blautia</taxon>
    </lineage>
</organism>
<feature type="transmembrane region" description="Helical" evidence="1">
    <location>
        <begin position="179"/>
        <end position="202"/>
    </location>
</feature>
<feature type="transmembrane region" description="Helical" evidence="1">
    <location>
        <begin position="122"/>
        <end position="143"/>
    </location>
</feature>
<dbReference type="AlphaFoldDB" id="A0A6N2V134"/>
<feature type="transmembrane region" description="Helical" evidence="1">
    <location>
        <begin position="45"/>
        <end position="64"/>
    </location>
</feature>
<dbReference type="InterPro" id="IPR012507">
    <property type="entry name" value="YibE_F"/>
</dbReference>
<dbReference type="PANTHER" id="PTHR41771">
    <property type="entry name" value="MEMBRANE PROTEIN-RELATED"/>
    <property type="match status" value="1"/>
</dbReference>
<keyword evidence="1" id="KW-0472">Membrane</keyword>
<feature type="transmembrane region" description="Helical" evidence="1">
    <location>
        <begin position="76"/>
        <end position="96"/>
    </location>
</feature>
<proteinExistence type="predicted"/>
<keyword evidence="1" id="KW-1133">Transmembrane helix</keyword>
<dbReference type="InterPro" id="IPR014564">
    <property type="entry name" value="UCP031503_TM"/>
</dbReference>
<feature type="transmembrane region" description="Helical" evidence="1">
    <location>
        <begin position="222"/>
        <end position="247"/>
    </location>
</feature>
<dbReference type="RefSeq" id="WP_022239906.1">
    <property type="nucleotide sequence ID" value="NZ_CACRSY010000014.1"/>
</dbReference>
<reference evidence="2" key="1">
    <citation type="submission" date="2019-11" db="EMBL/GenBank/DDBJ databases">
        <authorList>
            <person name="Feng L."/>
        </authorList>
    </citation>
    <scope>NUCLEOTIDE SEQUENCE</scope>
    <source>
        <strain evidence="2">BhanseniiLFYP23</strain>
    </source>
</reference>
<gene>
    <name evidence="2" type="ORF">BHLFYP23_00691</name>
</gene>